<dbReference type="InterPro" id="IPR053192">
    <property type="entry name" value="Vacuole_Formation_Reg"/>
</dbReference>
<evidence type="ECO:0000313" key="6">
    <source>
        <dbReference type="EMBL" id="CDP10062.1"/>
    </source>
</evidence>
<dbReference type="OrthoDB" id="938199at2759"/>
<evidence type="ECO:0000259" key="5">
    <source>
        <dbReference type="PROSITE" id="PS50081"/>
    </source>
</evidence>
<evidence type="ECO:0000256" key="4">
    <source>
        <dbReference type="ARBA" id="ARBA00022833"/>
    </source>
</evidence>
<evidence type="ECO:0000256" key="1">
    <source>
        <dbReference type="ARBA" id="ARBA00022723"/>
    </source>
</evidence>
<accession>A0A068UP24</accession>
<keyword evidence="2" id="KW-0677">Repeat</keyword>
<keyword evidence="4" id="KW-0862">Zinc</keyword>
<dbReference type="InterPro" id="IPR046349">
    <property type="entry name" value="C1-like_sf"/>
</dbReference>
<dbReference type="AlphaFoldDB" id="A0A068UP24"/>
<dbReference type="PhylomeDB" id="A0A068UP24"/>
<gene>
    <name evidence="6" type="ORF">GSCOC_T00030649001</name>
</gene>
<dbReference type="Proteomes" id="UP000295252">
    <property type="component" value="Chromosome VIII"/>
</dbReference>
<name>A0A068UP24_COFCA</name>
<dbReference type="FunCoup" id="A0A068UP24">
    <property type="interactions" value="65"/>
</dbReference>
<dbReference type="Pfam" id="PF03107">
    <property type="entry name" value="C1_2"/>
    <property type="match status" value="5"/>
</dbReference>
<dbReference type="PANTHER" id="PTHR32410:SF216">
    <property type="entry name" value="PHORBOL-ESTER_DAG-TYPE DOMAIN-CONTAINING PROTEIN"/>
    <property type="match status" value="1"/>
</dbReference>
<keyword evidence="3" id="KW-0863">Zinc-finger</keyword>
<dbReference type="InterPro" id="IPR002219">
    <property type="entry name" value="PKC_DAG/PE"/>
</dbReference>
<dbReference type="InParanoid" id="A0A068UP24"/>
<dbReference type="InterPro" id="IPR004146">
    <property type="entry name" value="DC1"/>
</dbReference>
<dbReference type="EMBL" id="HG739127">
    <property type="protein sequence ID" value="CDP10062.1"/>
    <property type="molecule type" value="Genomic_DNA"/>
</dbReference>
<dbReference type="InterPro" id="IPR001965">
    <property type="entry name" value="Znf_PHD"/>
</dbReference>
<protein>
    <recommendedName>
        <fullName evidence="5">Phorbol-ester/DAG-type domain-containing protein</fullName>
    </recommendedName>
</protein>
<evidence type="ECO:0000256" key="3">
    <source>
        <dbReference type="ARBA" id="ARBA00022771"/>
    </source>
</evidence>
<dbReference type="PANTHER" id="PTHR32410">
    <property type="entry name" value="CYSTEINE/HISTIDINE-RICH C1 DOMAIN FAMILY PROTEIN"/>
    <property type="match status" value="1"/>
</dbReference>
<reference evidence="7" key="1">
    <citation type="journal article" date="2014" name="Science">
        <title>The coffee genome provides insight into the convergent evolution of caffeine biosynthesis.</title>
        <authorList>
            <person name="Denoeud F."/>
            <person name="Carretero-Paulet L."/>
            <person name="Dereeper A."/>
            <person name="Droc G."/>
            <person name="Guyot R."/>
            <person name="Pietrella M."/>
            <person name="Zheng C."/>
            <person name="Alberti A."/>
            <person name="Anthony F."/>
            <person name="Aprea G."/>
            <person name="Aury J.M."/>
            <person name="Bento P."/>
            <person name="Bernard M."/>
            <person name="Bocs S."/>
            <person name="Campa C."/>
            <person name="Cenci A."/>
            <person name="Combes M.C."/>
            <person name="Crouzillat D."/>
            <person name="Da Silva C."/>
            <person name="Daddiego L."/>
            <person name="De Bellis F."/>
            <person name="Dussert S."/>
            <person name="Garsmeur O."/>
            <person name="Gayraud T."/>
            <person name="Guignon V."/>
            <person name="Jahn K."/>
            <person name="Jamilloux V."/>
            <person name="Joet T."/>
            <person name="Labadie K."/>
            <person name="Lan T."/>
            <person name="Leclercq J."/>
            <person name="Lepelley M."/>
            <person name="Leroy T."/>
            <person name="Li L.T."/>
            <person name="Librado P."/>
            <person name="Lopez L."/>
            <person name="Munoz A."/>
            <person name="Noel B."/>
            <person name="Pallavicini A."/>
            <person name="Perrotta G."/>
            <person name="Poncet V."/>
            <person name="Pot D."/>
            <person name="Priyono X."/>
            <person name="Rigoreau M."/>
            <person name="Rouard M."/>
            <person name="Rozas J."/>
            <person name="Tranchant-Dubreuil C."/>
            <person name="VanBuren R."/>
            <person name="Zhang Q."/>
            <person name="Andrade A.C."/>
            <person name="Argout X."/>
            <person name="Bertrand B."/>
            <person name="de Kochko A."/>
            <person name="Graziosi G."/>
            <person name="Henry R.J."/>
            <person name="Jayarama X."/>
            <person name="Ming R."/>
            <person name="Nagai C."/>
            <person name="Rounsley S."/>
            <person name="Sankoff D."/>
            <person name="Giuliano G."/>
            <person name="Albert V.A."/>
            <person name="Wincker P."/>
            <person name="Lashermes P."/>
        </authorList>
    </citation>
    <scope>NUCLEOTIDE SEQUENCE [LARGE SCALE GENOMIC DNA]</scope>
    <source>
        <strain evidence="7">cv. DH200-94</strain>
    </source>
</reference>
<feature type="domain" description="Phorbol-ester/DAG-type" evidence="5">
    <location>
        <begin position="458"/>
        <end position="517"/>
    </location>
</feature>
<dbReference type="PROSITE" id="PS50081">
    <property type="entry name" value="ZF_DAG_PE_2"/>
    <property type="match status" value="1"/>
</dbReference>
<dbReference type="STRING" id="49390.A0A068UP24"/>
<evidence type="ECO:0000256" key="2">
    <source>
        <dbReference type="ARBA" id="ARBA00022737"/>
    </source>
</evidence>
<dbReference type="SUPFAM" id="SSF57889">
    <property type="entry name" value="Cysteine-rich domain"/>
    <property type="match status" value="4"/>
</dbReference>
<dbReference type="OMA" id="VCHQCNF"/>
<proteinExistence type="predicted"/>
<dbReference type="Gramene" id="CDP10062">
    <property type="protein sequence ID" value="CDP10062"/>
    <property type="gene ID" value="GSCOC_T00030649001"/>
</dbReference>
<keyword evidence="7" id="KW-1185">Reference proteome</keyword>
<keyword evidence="1" id="KW-0479">Metal-binding</keyword>
<dbReference type="SMART" id="SM00249">
    <property type="entry name" value="PHD"/>
    <property type="match status" value="3"/>
</dbReference>
<sequence length="584" mass="67575">MEELKHFSHEQHLLKILEKAETDEIVQKSICYGCGAPVLSEPTYSCKECSIFLHRRCAEVPKDISHAMHPQHRLTLLEKPPNKEGICDCKGCGQSWGHFTYHCNTCNFNLDVSCATEDRKLKHPPHAHTLKFVPKPVKFECHACWERKKDVSYLCTSSRCPYWIHEKCASSPTIKKRKDHDHPLSLAYYLSDDYIAYEFSCDVCDKMIKPNDWNYYCGPCRHFVRLTCIETRDQRRRTVLERWLRRNTIMLPRDNYFKEVGRVRKWEGPLGPRRRFIMRAICGHPVVRLDVREHATARGKEITCEACTEPIVSTCYKRVTSNHFLHDICVMQQTALYHPPNPSCNVPSGKPKVELTSPASTYGFFKCDACNLDSNGYSFNCKGCSLRLDVKCGNLPKKVYHGSHRRHRLISAREYPVPNQTRCKGCGDFVTCLYFKCSRDYCSFVLGYDCALLPKRVKHRWDKHPLVLSFPPFFEQPDKFYCEVCEEEIHPRHWQYRCSECDQSFHPRCIPQASSSRNIKFGITTDVGAHPHALKLVPEGEYRSACSSCKASLYGRRAFKCTATCKFYLCHDCVAERSADTSTH</sequence>
<organism evidence="6 7">
    <name type="scientific">Coffea canephora</name>
    <name type="common">Robusta coffee</name>
    <dbReference type="NCBI Taxonomy" id="49390"/>
    <lineage>
        <taxon>Eukaryota</taxon>
        <taxon>Viridiplantae</taxon>
        <taxon>Streptophyta</taxon>
        <taxon>Embryophyta</taxon>
        <taxon>Tracheophyta</taxon>
        <taxon>Spermatophyta</taxon>
        <taxon>Magnoliopsida</taxon>
        <taxon>eudicotyledons</taxon>
        <taxon>Gunneridae</taxon>
        <taxon>Pentapetalae</taxon>
        <taxon>asterids</taxon>
        <taxon>lamiids</taxon>
        <taxon>Gentianales</taxon>
        <taxon>Rubiaceae</taxon>
        <taxon>Ixoroideae</taxon>
        <taxon>Gardenieae complex</taxon>
        <taxon>Bertiereae - Coffeeae clade</taxon>
        <taxon>Coffeeae</taxon>
        <taxon>Coffea</taxon>
    </lineage>
</organism>
<dbReference type="GO" id="GO:0008270">
    <property type="term" value="F:zinc ion binding"/>
    <property type="evidence" value="ECO:0007669"/>
    <property type="project" value="UniProtKB-KW"/>
</dbReference>
<evidence type="ECO:0000313" key="7">
    <source>
        <dbReference type="Proteomes" id="UP000295252"/>
    </source>
</evidence>